<protein>
    <submittedName>
        <fullName evidence="1">Uncharacterized protein</fullName>
    </submittedName>
</protein>
<keyword evidence="2" id="KW-1185">Reference proteome</keyword>
<dbReference type="OrthoDB" id="2953266at2759"/>
<accession>V2WRL7</accession>
<evidence type="ECO:0000313" key="1">
    <source>
        <dbReference type="EMBL" id="ESK82875.1"/>
    </source>
</evidence>
<feature type="non-terminal residue" evidence="1">
    <location>
        <position position="1"/>
    </location>
</feature>
<proteinExistence type="predicted"/>
<sequence>YVTLSSWPTHIYTVLQDWQKARGFDPTTSDWARSRGHPELEIVGTEDRFVVVEETSDGSGISDEDSEWEVLDA</sequence>
<organism evidence="1 2">
    <name type="scientific">Moniliophthora roreri (strain MCA 2997)</name>
    <name type="common">Cocoa frosty pod rot fungus</name>
    <name type="synonym">Crinipellis roreri</name>
    <dbReference type="NCBI Taxonomy" id="1381753"/>
    <lineage>
        <taxon>Eukaryota</taxon>
        <taxon>Fungi</taxon>
        <taxon>Dikarya</taxon>
        <taxon>Basidiomycota</taxon>
        <taxon>Agaricomycotina</taxon>
        <taxon>Agaricomycetes</taxon>
        <taxon>Agaricomycetidae</taxon>
        <taxon>Agaricales</taxon>
        <taxon>Marasmiineae</taxon>
        <taxon>Marasmiaceae</taxon>
        <taxon>Moniliophthora</taxon>
    </lineage>
</organism>
<name>V2WRL7_MONRO</name>
<dbReference type="Proteomes" id="UP000017559">
    <property type="component" value="Unassembled WGS sequence"/>
</dbReference>
<evidence type="ECO:0000313" key="2">
    <source>
        <dbReference type="Proteomes" id="UP000017559"/>
    </source>
</evidence>
<dbReference type="HOGENOM" id="CLU_2711638_0_0_1"/>
<comment type="caution">
    <text evidence="1">The sequence shown here is derived from an EMBL/GenBank/DDBJ whole genome shotgun (WGS) entry which is preliminary data.</text>
</comment>
<dbReference type="AlphaFoldDB" id="V2WRL7"/>
<reference evidence="1 2" key="1">
    <citation type="journal article" date="2014" name="BMC Genomics">
        <title>Genome and secretome analysis of the hemibiotrophic fungal pathogen, Moniliophthora roreri, which causes frosty pod rot disease of cacao: mechanisms of the biotrophic and necrotrophic phases.</title>
        <authorList>
            <person name="Meinhardt L.W."/>
            <person name="Costa G.G.L."/>
            <person name="Thomazella D.P.T."/>
            <person name="Teixeira P.J.P.L."/>
            <person name="Carazzolle M.F."/>
            <person name="Schuster S.C."/>
            <person name="Carlson J.E."/>
            <person name="Guiltinan M.J."/>
            <person name="Mieczkowski P."/>
            <person name="Farmer A."/>
            <person name="Ramaraj T."/>
            <person name="Crozier J."/>
            <person name="Davis R.E."/>
            <person name="Shao J."/>
            <person name="Melnick R.L."/>
            <person name="Pereira G.A.G."/>
            <person name="Bailey B.A."/>
        </authorList>
    </citation>
    <scope>NUCLEOTIDE SEQUENCE [LARGE SCALE GENOMIC DNA]</scope>
    <source>
        <strain evidence="1 2">MCA 2997</strain>
    </source>
</reference>
<gene>
    <name evidence="1" type="ORF">Moror_1391</name>
</gene>
<dbReference type="KEGG" id="mrr:Moror_1391"/>
<dbReference type="EMBL" id="AWSO01001756">
    <property type="protein sequence ID" value="ESK82875.1"/>
    <property type="molecule type" value="Genomic_DNA"/>
</dbReference>